<keyword evidence="3" id="KW-0479">Metal-binding</keyword>
<comment type="caution">
    <text evidence="8">The sequence shown here is derived from an EMBL/GenBank/DDBJ whole genome shotgun (WGS) entry which is preliminary data.</text>
</comment>
<dbReference type="InterPro" id="IPR029060">
    <property type="entry name" value="PIN-like_dom_sf"/>
</dbReference>
<proteinExistence type="inferred from homology"/>
<accession>A0A8T4GXB3</accession>
<evidence type="ECO:0000256" key="5">
    <source>
        <dbReference type="ARBA" id="ARBA00022842"/>
    </source>
</evidence>
<evidence type="ECO:0000256" key="2">
    <source>
        <dbReference type="ARBA" id="ARBA00022722"/>
    </source>
</evidence>
<dbReference type="GO" id="GO:0004518">
    <property type="term" value="F:nuclease activity"/>
    <property type="evidence" value="ECO:0007669"/>
    <property type="project" value="UniProtKB-KW"/>
</dbReference>
<keyword evidence="5" id="KW-0460">Magnesium</keyword>
<keyword evidence="4" id="KW-0378">Hydrolase</keyword>
<name>A0A8T4GXB3_9EURY</name>
<dbReference type="GO" id="GO:0016787">
    <property type="term" value="F:hydrolase activity"/>
    <property type="evidence" value="ECO:0007669"/>
    <property type="project" value="UniProtKB-KW"/>
</dbReference>
<dbReference type="AlphaFoldDB" id="A0A8T4GXB3"/>
<dbReference type="Gene3D" id="3.40.50.1010">
    <property type="entry name" value="5'-nuclease"/>
    <property type="match status" value="1"/>
</dbReference>
<dbReference type="EMBL" id="JAGGLC010000004">
    <property type="protein sequence ID" value="MBP1987579.1"/>
    <property type="molecule type" value="Genomic_DNA"/>
</dbReference>
<keyword evidence="2" id="KW-0540">Nuclease</keyword>
<dbReference type="SUPFAM" id="SSF88723">
    <property type="entry name" value="PIN domain-like"/>
    <property type="match status" value="1"/>
</dbReference>
<dbReference type="InterPro" id="IPR050556">
    <property type="entry name" value="Type_II_TA_system_RNase"/>
</dbReference>
<organism evidence="8 9">
    <name type="scientific">Halolamina salifodinae</name>
    <dbReference type="NCBI Taxonomy" id="1202767"/>
    <lineage>
        <taxon>Archaea</taxon>
        <taxon>Methanobacteriati</taxon>
        <taxon>Methanobacteriota</taxon>
        <taxon>Stenosarchaea group</taxon>
        <taxon>Halobacteria</taxon>
        <taxon>Halobacteriales</taxon>
        <taxon>Haloferacaceae</taxon>
    </lineage>
</organism>
<evidence type="ECO:0000313" key="8">
    <source>
        <dbReference type="EMBL" id="MBP1987579.1"/>
    </source>
</evidence>
<evidence type="ECO:0000259" key="7">
    <source>
        <dbReference type="Pfam" id="PF01850"/>
    </source>
</evidence>
<dbReference type="RefSeq" id="WP_209491916.1">
    <property type="nucleotide sequence ID" value="NZ_JAGGLC010000004.1"/>
</dbReference>
<evidence type="ECO:0000256" key="6">
    <source>
        <dbReference type="ARBA" id="ARBA00038093"/>
    </source>
</evidence>
<sequence length="130" mass="13897">MTLYDSSVLIDYLAGDSTAVQYVESRLDERAVAPPLVLFEVYQGEVFKSGVADFEAVDDALAWVTVVETDREVARTAAMVQNELHNAGTALAPRDAFVAGTAVALDETLAVADDDFDVASLADVVDIDLL</sequence>
<evidence type="ECO:0000313" key="9">
    <source>
        <dbReference type="Proteomes" id="UP000823736"/>
    </source>
</evidence>
<keyword evidence="9" id="KW-1185">Reference proteome</keyword>
<evidence type="ECO:0000256" key="1">
    <source>
        <dbReference type="ARBA" id="ARBA00001946"/>
    </source>
</evidence>
<gene>
    <name evidence="8" type="ORF">J2753_002080</name>
</gene>
<feature type="domain" description="PIN" evidence="7">
    <location>
        <begin position="4"/>
        <end position="118"/>
    </location>
</feature>
<comment type="similarity">
    <text evidence="6">Belongs to the PINc/VapC protein family.</text>
</comment>
<dbReference type="OrthoDB" id="147588at2157"/>
<dbReference type="InterPro" id="IPR002716">
    <property type="entry name" value="PIN_dom"/>
</dbReference>
<dbReference type="GO" id="GO:0046872">
    <property type="term" value="F:metal ion binding"/>
    <property type="evidence" value="ECO:0007669"/>
    <property type="project" value="UniProtKB-KW"/>
</dbReference>
<comment type="cofactor">
    <cofactor evidence="1">
        <name>Mg(2+)</name>
        <dbReference type="ChEBI" id="CHEBI:18420"/>
    </cofactor>
</comment>
<dbReference type="PANTHER" id="PTHR33653:SF1">
    <property type="entry name" value="RIBONUCLEASE VAPC2"/>
    <property type="match status" value="1"/>
</dbReference>
<evidence type="ECO:0000256" key="3">
    <source>
        <dbReference type="ARBA" id="ARBA00022723"/>
    </source>
</evidence>
<evidence type="ECO:0000256" key="4">
    <source>
        <dbReference type="ARBA" id="ARBA00022801"/>
    </source>
</evidence>
<dbReference type="PANTHER" id="PTHR33653">
    <property type="entry name" value="RIBONUCLEASE VAPC2"/>
    <property type="match status" value="1"/>
</dbReference>
<protein>
    <submittedName>
        <fullName evidence="8">Putative nucleic acid-binding protein</fullName>
    </submittedName>
</protein>
<reference evidence="8" key="1">
    <citation type="submission" date="2021-03" db="EMBL/GenBank/DDBJ databases">
        <title>Genomic Encyclopedia of Type Strains, Phase IV (KMG-IV): sequencing the most valuable type-strain genomes for metagenomic binning, comparative biology and taxonomic classification.</title>
        <authorList>
            <person name="Goeker M."/>
        </authorList>
    </citation>
    <scope>NUCLEOTIDE SEQUENCE</scope>
    <source>
        <strain evidence="8">DSM 26232</strain>
    </source>
</reference>
<dbReference type="Proteomes" id="UP000823736">
    <property type="component" value="Unassembled WGS sequence"/>
</dbReference>
<dbReference type="Pfam" id="PF01850">
    <property type="entry name" value="PIN"/>
    <property type="match status" value="1"/>
</dbReference>